<organism evidence="1 2">
    <name type="scientific">Pyxidicoccus parkwayensis</name>
    <dbReference type="NCBI Taxonomy" id="2813578"/>
    <lineage>
        <taxon>Bacteria</taxon>
        <taxon>Pseudomonadati</taxon>
        <taxon>Myxococcota</taxon>
        <taxon>Myxococcia</taxon>
        <taxon>Myxococcales</taxon>
        <taxon>Cystobacterineae</taxon>
        <taxon>Myxococcaceae</taxon>
        <taxon>Pyxidicoccus</taxon>
    </lineage>
</organism>
<protein>
    <submittedName>
        <fullName evidence="1">Uncharacterized protein</fullName>
    </submittedName>
</protein>
<keyword evidence="2" id="KW-1185">Reference proteome</keyword>
<dbReference type="RefSeq" id="WP_206723938.1">
    <property type="nucleotide sequence ID" value="NZ_CP071090.1"/>
</dbReference>
<reference evidence="1 2" key="1">
    <citation type="submission" date="2021-02" db="EMBL/GenBank/DDBJ databases">
        <title>De Novo genome assembly of isolated myxobacteria.</title>
        <authorList>
            <person name="Stevens D.C."/>
        </authorList>
    </citation>
    <scope>NUCLEOTIDE SEQUENCE [LARGE SCALE GENOMIC DNA]</scope>
    <source>
        <strain evidence="2">SCPEA02</strain>
    </source>
</reference>
<name>A0ABX7NTY0_9BACT</name>
<proteinExistence type="predicted"/>
<gene>
    <name evidence="1" type="ORF">JY651_45795</name>
</gene>
<accession>A0ABX7NTY0</accession>
<evidence type="ECO:0000313" key="1">
    <source>
        <dbReference type="EMBL" id="QSQ22361.1"/>
    </source>
</evidence>
<evidence type="ECO:0000313" key="2">
    <source>
        <dbReference type="Proteomes" id="UP000662747"/>
    </source>
</evidence>
<dbReference type="Proteomes" id="UP000662747">
    <property type="component" value="Chromosome"/>
</dbReference>
<dbReference type="EMBL" id="CP071090">
    <property type="protein sequence ID" value="QSQ22361.1"/>
    <property type="molecule type" value="Genomic_DNA"/>
</dbReference>
<sequence>MFLETGFPFPLWSRAPATPEEERIASQAAALRVFLHAAGAPEGIGMAALPLVGMPAAPMPLQEALAFLGNGRSLYARRAMNLAVARLSVAAYTGAYPRREPLLPALVALLGTEKAAELDDYFEKHVPDDGWKADDVRRILYGLELTDAASTRLKSGGGDPFDDITTFDPGSLITTVRLCAKAALPFEQLVRLADPRCWEKDNSLFWNCSRQVIRDAKQQDWVPAPTTSHKPVGSPWQGALFEEVSWSWNTDVGMAATFDVVLNIDCTAKANPLEYQAKFRLHQCLGSMLFGTTMGRGVEVDDGFQLIQQHPFHTTEHPLFRVCVMKRLRYSNLGDRRAYQGPPMSGALLNLMATSLVSLWLHDILDRFYPHPKGEG</sequence>